<name>U2ZCE7_VIBPR</name>
<dbReference type="Proteomes" id="UP000016570">
    <property type="component" value="Unassembled WGS sequence"/>
</dbReference>
<evidence type="ECO:0000313" key="1">
    <source>
        <dbReference type="EMBL" id="GAD65366.1"/>
    </source>
</evidence>
<reference evidence="1 2" key="1">
    <citation type="submission" date="2013-09" db="EMBL/GenBank/DDBJ databases">
        <title>Whole genome shotgun sequence of Vibrio proteolyticus NBRC 13287.</title>
        <authorList>
            <person name="Isaki S."/>
            <person name="Hosoyama A."/>
            <person name="Numata M."/>
            <person name="Hashimoto M."/>
            <person name="Hosoyama Y."/>
            <person name="Tsuchikane K."/>
            <person name="Noguchi M."/>
            <person name="Hirakata S."/>
            <person name="Ichikawa N."/>
            <person name="Ohji S."/>
            <person name="Yamazoe A."/>
            <person name="Fujita N."/>
        </authorList>
    </citation>
    <scope>NUCLEOTIDE SEQUENCE [LARGE SCALE GENOMIC DNA]</scope>
    <source>
        <strain evidence="1 2">NBRC 13287</strain>
    </source>
</reference>
<comment type="caution">
    <text evidence="1">The sequence shown here is derived from an EMBL/GenBank/DDBJ whole genome shotgun (WGS) entry which is preliminary data.</text>
</comment>
<dbReference type="EMBL" id="BATJ01000001">
    <property type="protein sequence ID" value="GAD65366.1"/>
    <property type="molecule type" value="Genomic_DNA"/>
</dbReference>
<protein>
    <recommendedName>
        <fullName evidence="3">Phosphate ABC transporter substrate-binding protein</fullName>
    </recommendedName>
</protein>
<evidence type="ECO:0000313" key="2">
    <source>
        <dbReference type="Proteomes" id="UP000016570"/>
    </source>
</evidence>
<dbReference type="eggNOG" id="COG0226">
    <property type="taxonomic scope" value="Bacteria"/>
</dbReference>
<dbReference type="Gene3D" id="3.40.190.10">
    <property type="entry name" value="Periplasmic binding protein-like II"/>
    <property type="match status" value="1"/>
</dbReference>
<evidence type="ECO:0008006" key="3">
    <source>
        <dbReference type="Google" id="ProtNLM"/>
    </source>
</evidence>
<dbReference type="AlphaFoldDB" id="U2ZCE7"/>
<accession>U2ZCE7</accession>
<gene>
    <name evidence="1" type="ORF">VPR01S_01_01390</name>
</gene>
<dbReference type="STRING" id="1219065.VPR01S_01_01390"/>
<dbReference type="SUPFAM" id="SSF53850">
    <property type="entry name" value="Periplasmic binding protein-like II"/>
    <property type="match status" value="1"/>
</dbReference>
<proteinExistence type="predicted"/>
<keyword evidence="2" id="KW-1185">Reference proteome</keyword>
<organism evidence="1 2">
    <name type="scientific">Vibrio proteolyticus NBRC 13287</name>
    <dbReference type="NCBI Taxonomy" id="1219065"/>
    <lineage>
        <taxon>Bacteria</taxon>
        <taxon>Pseudomonadati</taxon>
        <taxon>Pseudomonadota</taxon>
        <taxon>Gammaproteobacteria</taxon>
        <taxon>Vibrionales</taxon>
        <taxon>Vibrionaceae</taxon>
        <taxon>Vibrio</taxon>
    </lineage>
</organism>
<sequence length="156" mass="18093">MIRPVMYKLMINQMLWLKILLLSLGILCSMATEAKPIYVVSANTQWPELTKHQTKMLYRGKVTRVQNQKVVLCDLPVDSPTRIHFYRQLLRKSPTQMYTQWASLAFSGKVQPPIQLSEYSEQAVLSWLFNHPNGIAYFDFAVVPESLNVLYTLELE</sequence>